<dbReference type="AlphaFoldDB" id="A0A0V0R926"/>
<feature type="coiled-coil region" evidence="1">
    <location>
        <begin position="301"/>
        <end position="439"/>
    </location>
</feature>
<evidence type="ECO:0000313" key="4">
    <source>
        <dbReference type="Proteomes" id="UP000054937"/>
    </source>
</evidence>
<dbReference type="Proteomes" id="UP000054937">
    <property type="component" value="Unassembled WGS sequence"/>
</dbReference>
<organism evidence="3 4">
    <name type="scientific">Pseudocohnilembus persalinus</name>
    <name type="common">Ciliate</name>
    <dbReference type="NCBI Taxonomy" id="266149"/>
    <lineage>
        <taxon>Eukaryota</taxon>
        <taxon>Sar</taxon>
        <taxon>Alveolata</taxon>
        <taxon>Ciliophora</taxon>
        <taxon>Intramacronucleata</taxon>
        <taxon>Oligohymenophorea</taxon>
        <taxon>Scuticociliatia</taxon>
        <taxon>Philasterida</taxon>
        <taxon>Pseudocohnilembidae</taxon>
        <taxon>Pseudocohnilembus</taxon>
    </lineage>
</organism>
<gene>
    <name evidence="3" type="ORF">PPERSA_12321</name>
</gene>
<dbReference type="OMA" id="NKQIMAN"/>
<dbReference type="OrthoDB" id="299949at2759"/>
<keyword evidence="1" id="KW-0175">Coiled coil</keyword>
<feature type="compositionally biased region" description="Low complexity" evidence="2">
    <location>
        <begin position="249"/>
        <end position="259"/>
    </location>
</feature>
<feature type="compositionally biased region" description="Low complexity" evidence="2">
    <location>
        <begin position="667"/>
        <end position="698"/>
    </location>
</feature>
<evidence type="ECO:0000313" key="3">
    <source>
        <dbReference type="EMBL" id="KRX10993.1"/>
    </source>
</evidence>
<evidence type="ECO:0000256" key="2">
    <source>
        <dbReference type="SAM" id="MobiDB-lite"/>
    </source>
</evidence>
<feature type="region of interest" description="Disordered" evidence="2">
    <location>
        <begin position="661"/>
        <end position="698"/>
    </location>
</feature>
<feature type="region of interest" description="Disordered" evidence="2">
    <location>
        <begin position="549"/>
        <end position="581"/>
    </location>
</feature>
<sequence length="698" mass="82701">MKEESREKNQNNYKENMIHKQSQQQNNVLSDMTTQYFNYNQQKQQQLQNNEQQQQIKNLQRSEFNFTLDERERKNQNKVQGKESNLLDMRNNGQFRSLDKINNTIQSNQQVNQNLTQNLNSTYGNQIKSKNQVNTTEIQQSRSVQQGLEQFSTNNNINNISNHTFSNNLENQQNNISNLVSMNNNNINNQSKDKLFDTSKSQFSSGNINLADNTARLSEQNKQIMANFKELFDDKKQDGSILTRNSMPNQNNSKNYQQQNQNQNYHEIQNQNINNDQTFSSQQQQQNQEEIQERDKVFKLIKKQMKINDELENIIKNKDKEVQKLREQKKLIQSQYQDEIIQVQSQLKDYQKKNEILQKEILYLQRDVTKQEENLRVLTQERNKFQELYGQEIQINDEISVALEKMQQQILENQKIQQEQQLQIQQQKEEQQAKQFQQQQKQKNYSQDQFVHIIEELKAILQVNNSGEIVSNIQDLLNQNKTNNKFIRSVSDLTVKCSPQGYFKDQQPNIKQIWKFMKKIVEDYIVMKQKYSSFQQNQNQNLNINNQNFGHEISQNSTNSSHNKFGNSQSSGMKSQISGSNNGESQIIKLVLNYLEIENNKEIIPEIYRIQQQIKQQGQMLEMFKKILNFEGKSDNEIKNQLQDQLKNGELRVNCQNCNQKNKDNNIKNNNNQQQQEQQMVQQNQYISTQQQQSPQFH</sequence>
<proteinExistence type="predicted"/>
<protein>
    <submittedName>
        <fullName evidence="3">Uncharacterized protein</fullName>
    </submittedName>
</protein>
<reference evidence="3 4" key="1">
    <citation type="journal article" date="2015" name="Sci. Rep.">
        <title>Genome of the facultative scuticociliatosis pathogen Pseudocohnilembus persalinus provides insight into its virulence through horizontal gene transfer.</title>
        <authorList>
            <person name="Xiong J."/>
            <person name="Wang G."/>
            <person name="Cheng J."/>
            <person name="Tian M."/>
            <person name="Pan X."/>
            <person name="Warren A."/>
            <person name="Jiang C."/>
            <person name="Yuan D."/>
            <person name="Miao W."/>
        </authorList>
    </citation>
    <scope>NUCLEOTIDE SEQUENCE [LARGE SCALE GENOMIC DNA]</scope>
    <source>
        <strain evidence="3">36N120E</strain>
    </source>
</reference>
<evidence type="ECO:0000256" key="1">
    <source>
        <dbReference type="SAM" id="Coils"/>
    </source>
</evidence>
<accession>A0A0V0R926</accession>
<comment type="caution">
    <text evidence="3">The sequence shown here is derived from an EMBL/GenBank/DDBJ whole genome shotgun (WGS) entry which is preliminary data.</text>
</comment>
<feature type="compositionally biased region" description="Polar residues" evidence="2">
    <location>
        <begin position="553"/>
        <end position="581"/>
    </location>
</feature>
<name>A0A0V0R926_PSEPJ</name>
<feature type="region of interest" description="Disordered" evidence="2">
    <location>
        <begin position="237"/>
        <end position="259"/>
    </location>
</feature>
<keyword evidence="4" id="KW-1185">Reference proteome</keyword>
<feature type="compositionally biased region" description="Polar residues" evidence="2">
    <location>
        <begin position="10"/>
        <end position="24"/>
    </location>
</feature>
<dbReference type="EMBL" id="LDAU01000012">
    <property type="protein sequence ID" value="KRX10993.1"/>
    <property type="molecule type" value="Genomic_DNA"/>
</dbReference>
<feature type="region of interest" description="Disordered" evidence="2">
    <location>
        <begin position="1"/>
        <end position="24"/>
    </location>
</feature>
<dbReference type="InParanoid" id="A0A0V0R926"/>